<keyword evidence="4" id="KW-0106">Calcium</keyword>
<dbReference type="KEGG" id="aagg:ETAA8_42470"/>
<evidence type="ECO:0000256" key="3">
    <source>
        <dbReference type="ARBA" id="ARBA00022801"/>
    </source>
</evidence>
<evidence type="ECO:0000313" key="7">
    <source>
        <dbReference type="EMBL" id="QDU29140.1"/>
    </source>
</evidence>
<dbReference type="InterPro" id="IPR017850">
    <property type="entry name" value="Alkaline_phosphatase_core_sf"/>
</dbReference>
<dbReference type="EC" id="3.1.6.1" evidence="7"/>
<dbReference type="InterPro" id="IPR050738">
    <property type="entry name" value="Sulfatase"/>
</dbReference>
<comment type="similarity">
    <text evidence="1">Belongs to the sulfatase family.</text>
</comment>
<dbReference type="GO" id="GO:0004065">
    <property type="term" value="F:arylsulfatase activity"/>
    <property type="evidence" value="ECO:0007669"/>
    <property type="project" value="UniProtKB-EC"/>
</dbReference>
<evidence type="ECO:0000259" key="6">
    <source>
        <dbReference type="Pfam" id="PF00884"/>
    </source>
</evidence>
<dbReference type="Gene3D" id="3.40.720.10">
    <property type="entry name" value="Alkaline Phosphatase, subunit A"/>
    <property type="match status" value="1"/>
</dbReference>
<dbReference type="SUPFAM" id="SSF53649">
    <property type="entry name" value="Alkaline phosphatase-like"/>
    <property type="match status" value="1"/>
</dbReference>
<protein>
    <submittedName>
        <fullName evidence="7">Arylsulfatase</fullName>
        <ecNumber evidence="7">3.1.6.1</ecNumber>
    </submittedName>
</protein>
<evidence type="ECO:0000256" key="4">
    <source>
        <dbReference type="ARBA" id="ARBA00022837"/>
    </source>
</evidence>
<dbReference type="PROSITE" id="PS00149">
    <property type="entry name" value="SULFATASE_2"/>
    <property type="match status" value="1"/>
</dbReference>
<feature type="domain" description="Sulfatase N-terminal" evidence="6">
    <location>
        <begin position="31"/>
        <end position="343"/>
    </location>
</feature>
<dbReference type="PROSITE" id="PS00523">
    <property type="entry name" value="SULFATASE_1"/>
    <property type="match status" value="1"/>
</dbReference>
<evidence type="ECO:0000313" key="8">
    <source>
        <dbReference type="Proteomes" id="UP000315017"/>
    </source>
</evidence>
<name>A0A517YFY4_9BACT</name>
<gene>
    <name evidence="7" type="primary">atsA_44</name>
    <name evidence="7" type="ORF">ETAA8_42470</name>
</gene>
<reference evidence="7 8" key="1">
    <citation type="submission" date="2019-02" db="EMBL/GenBank/DDBJ databases">
        <title>Deep-cultivation of Planctomycetes and their phenomic and genomic characterization uncovers novel biology.</title>
        <authorList>
            <person name="Wiegand S."/>
            <person name="Jogler M."/>
            <person name="Boedeker C."/>
            <person name="Pinto D."/>
            <person name="Vollmers J."/>
            <person name="Rivas-Marin E."/>
            <person name="Kohn T."/>
            <person name="Peeters S.H."/>
            <person name="Heuer A."/>
            <person name="Rast P."/>
            <person name="Oberbeckmann S."/>
            <person name="Bunk B."/>
            <person name="Jeske O."/>
            <person name="Meyerdierks A."/>
            <person name="Storesund J.E."/>
            <person name="Kallscheuer N."/>
            <person name="Luecker S."/>
            <person name="Lage O.M."/>
            <person name="Pohl T."/>
            <person name="Merkel B.J."/>
            <person name="Hornburger P."/>
            <person name="Mueller R.-W."/>
            <person name="Bruemmer F."/>
            <person name="Labrenz M."/>
            <person name="Spormann A.M."/>
            <person name="Op den Camp H."/>
            <person name="Overmann J."/>
            <person name="Amann R."/>
            <person name="Jetten M.S.M."/>
            <person name="Mascher T."/>
            <person name="Medema M.H."/>
            <person name="Devos D.P."/>
            <person name="Kaster A.-K."/>
            <person name="Ovreas L."/>
            <person name="Rohde M."/>
            <person name="Galperin M.Y."/>
            <person name="Jogler C."/>
        </authorList>
    </citation>
    <scope>NUCLEOTIDE SEQUENCE [LARGE SCALE GENOMIC DNA]</scope>
    <source>
        <strain evidence="7 8">ETA_A8</strain>
    </source>
</reference>
<keyword evidence="2" id="KW-0479">Metal-binding</keyword>
<keyword evidence="5" id="KW-0732">Signal</keyword>
<feature type="chain" id="PRO_5022185062" evidence="5">
    <location>
        <begin position="27"/>
        <end position="457"/>
    </location>
</feature>
<dbReference type="Proteomes" id="UP000315017">
    <property type="component" value="Chromosome"/>
</dbReference>
<evidence type="ECO:0000256" key="5">
    <source>
        <dbReference type="SAM" id="SignalP"/>
    </source>
</evidence>
<evidence type="ECO:0000256" key="2">
    <source>
        <dbReference type="ARBA" id="ARBA00022723"/>
    </source>
</evidence>
<organism evidence="7 8">
    <name type="scientific">Anatilimnocola aggregata</name>
    <dbReference type="NCBI Taxonomy" id="2528021"/>
    <lineage>
        <taxon>Bacteria</taxon>
        <taxon>Pseudomonadati</taxon>
        <taxon>Planctomycetota</taxon>
        <taxon>Planctomycetia</taxon>
        <taxon>Pirellulales</taxon>
        <taxon>Pirellulaceae</taxon>
        <taxon>Anatilimnocola</taxon>
    </lineage>
</organism>
<dbReference type="AlphaFoldDB" id="A0A517YFY4"/>
<dbReference type="RefSeq" id="WP_145092518.1">
    <property type="nucleotide sequence ID" value="NZ_CP036274.1"/>
</dbReference>
<feature type="signal peptide" evidence="5">
    <location>
        <begin position="1"/>
        <end position="26"/>
    </location>
</feature>
<dbReference type="GO" id="GO:0046872">
    <property type="term" value="F:metal ion binding"/>
    <property type="evidence" value="ECO:0007669"/>
    <property type="project" value="UniProtKB-KW"/>
</dbReference>
<evidence type="ECO:0000256" key="1">
    <source>
        <dbReference type="ARBA" id="ARBA00008779"/>
    </source>
</evidence>
<dbReference type="OrthoDB" id="9783154at2"/>
<dbReference type="InterPro" id="IPR024607">
    <property type="entry name" value="Sulfatase_CS"/>
</dbReference>
<dbReference type="PANTHER" id="PTHR42693">
    <property type="entry name" value="ARYLSULFATASE FAMILY MEMBER"/>
    <property type="match status" value="1"/>
</dbReference>
<sequence precursor="true">MQRRLTIAIIIAVVALGSIFVHASHAAEPQPHIVLVLADDLGPGDLSCYGGDIAETPNLDRLARDGTRFTQYYSPAPICSPARCGIITGQYPARWNITSFLQERKGNRECEQADFLDPVAPSLPRILKGAGYATAHVGKWHLGGGRDVVNPPKFAEYGYDVGIGTYESPEPHPKITATNWIWSDKDEVKRWDRTKFFVDRTLEFVAKHPNQPCFVNLWLDDPHTPWVPEPIPGKAEAMGATPKKLERVLTEMDWQIGRLMDGLPKNTLLLFLSDNGPLPTFQARRTTKIRGGSKLRGSKLSLYEGGLCVPLIVRWPGQVPATVVDNQSVLCGIDLLPTLAHIAQAQIPPKLKLDGENMVSSFFGKPIPREQPLYWEYGRNETSFKYPAGADRSPPLAMLHNGWKLLMQADGSGAELYNLARETEMLNEVKFELERAVEMGEKLSAWKKSLPKLPMAK</sequence>
<keyword evidence="3 7" id="KW-0378">Hydrolase</keyword>
<dbReference type="PANTHER" id="PTHR42693:SF33">
    <property type="entry name" value="ARYLSULFATASE"/>
    <property type="match status" value="1"/>
</dbReference>
<dbReference type="EMBL" id="CP036274">
    <property type="protein sequence ID" value="QDU29140.1"/>
    <property type="molecule type" value="Genomic_DNA"/>
</dbReference>
<accession>A0A517YFY4</accession>
<dbReference type="InterPro" id="IPR000917">
    <property type="entry name" value="Sulfatase_N"/>
</dbReference>
<keyword evidence="8" id="KW-1185">Reference proteome</keyword>
<dbReference type="Pfam" id="PF00884">
    <property type="entry name" value="Sulfatase"/>
    <property type="match status" value="1"/>
</dbReference>
<proteinExistence type="inferred from homology"/>